<dbReference type="OrthoDB" id="3906084at2759"/>
<organism evidence="2 3">
    <name type="scientific">Saccharata proteae CBS 121410</name>
    <dbReference type="NCBI Taxonomy" id="1314787"/>
    <lineage>
        <taxon>Eukaryota</taxon>
        <taxon>Fungi</taxon>
        <taxon>Dikarya</taxon>
        <taxon>Ascomycota</taxon>
        <taxon>Pezizomycotina</taxon>
        <taxon>Dothideomycetes</taxon>
        <taxon>Dothideomycetes incertae sedis</taxon>
        <taxon>Botryosphaeriales</taxon>
        <taxon>Saccharataceae</taxon>
        <taxon>Saccharata</taxon>
    </lineage>
</organism>
<keyword evidence="3" id="KW-1185">Reference proteome</keyword>
<dbReference type="EMBL" id="ML978712">
    <property type="protein sequence ID" value="KAF2090764.1"/>
    <property type="molecule type" value="Genomic_DNA"/>
</dbReference>
<comment type="caution">
    <text evidence="2">The sequence shown here is derived from an EMBL/GenBank/DDBJ whole genome shotgun (WGS) entry which is preliminary data.</text>
</comment>
<feature type="chain" id="PRO_5040450588" evidence="1">
    <location>
        <begin position="21"/>
        <end position="170"/>
    </location>
</feature>
<dbReference type="AlphaFoldDB" id="A0A9P4HZL6"/>
<evidence type="ECO:0000256" key="1">
    <source>
        <dbReference type="SAM" id="SignalP"/>
    </source>
</evidence>
<sequence length="170" mass="18202">MMLLNSALLLLTNCVFSALAANGTCPTFVAKNSISSTYRVNFYANGLSAYQAPPALPANITAGTPSKLAQPGHPGAEFTITNCSSTTQSSCTHGSCYTNYITTAQVTHHDLCLTASSRNTNATFSFLPCNVSTPDTQLFALSQYVNYSPSYATSPAYVEFFASRPLDEFY</sequence>
<keyword evidence="1" id="KW-0732">Signal</keyword>
<accession>A0A9P4HZL6</accession>
<proteinExistence type="predicted"/>
<reference evidence="2" key="1">
    <citation type="journal article" date="2020" name="Stud. Mycol.">
        <title>101 Dothideomycetes genomes: a test case for predicting lifestyles and emergence of pathogens.</title>
        <authorList>
            <person name="Haridas S."/>
            <person name="Albert R."/>
            <person name="Binder M."/>
            <person name="Bloem J."/>
            <person name="Labutti K."/>
            <person name="Salamov A."/>
            <person name="Andreopoulos B."/>
            <person name="Baker S."/>
            <person name="Barry K."/>
            <person name="Bills G."/>
            <person name="Bluhm B."/>
            <person name="Cannon C."/>
            <person name="Castanera R."/>
            <person name="Culley D."/>
            <person name="Daum C."/>
            <person name="Ezra D."/>
            <person name="Gonzalez J."/>
            <person name="Henrissat B."/>
            <person name="Kuo A."/>
            <person name="Liang C."/>
            <person name="Lipzen A."/>
            <person name="Lutzoni F."/>
            <person name="Magnuson J."/>
            <person name="Mondo S."/>
            <person name="Nolan M."/>
            <person name="Ohm R."/>
            <person name="Pangilinan J."/>
            <person name="Park H.-J."/>
            <person name="Ramirez L."/>
            <person name="Alfaro M."/>
            <person name="Sun H."/>
            <person name="Tritt A."/>
            <person name="Yoshinaga Y."/>
            <person name="Zwiers L.-H."/>
            <person name="Turgeon B."/>
            <person name="Goodwin S."/>
            <person name="Spatafora J."/>
            <person name="Crous P."/>
            <person name="Grigoriev I."/>
        </authorList>
    </citation>
    <scope>NUCLEOTIDE SEQUENCE</scope>
    <source>
        <strain evidence="2">CBS 121410</strain>
    </source>
</reference>
<protein>
    <submittedName>
        <fullName evidence="2">Uncharacterized protein</fullName>
    </submittedName>
</protein>
<evidence type="ECO:0000313" key="3">
    <source>
        <dbReference type="Proteomes" id="UP000799776"/>
    </source>
</evidence>
<name>A0A9P4HZL6_9PEZI</name>
<gene>
    <name evidence="2" type="ORF">K490DRAFT_53718</name>
</gene>
<feature type="signal peptide" evidence="1">
    <location>
        <begin position="1"/>
        <end position="20"/>
    </location>
</feature>
<dbReference type="Proteomes" id="UP000799776">
    <property type="component" value="Unassembled WGS sequence"/>
</dbReference>
<evidence type="ECO:0000313" key="2">
    <source>
        <dbReference type="EMBL" id="KAF2090764.1"/>
    </source>
</evidence>